<dbReference type="OrthoDB" id="5829918at2"/>
<evidence type="ECO:0000313" key="3">
    <source>
        <dbReference type="Proteomes" id="UP000269041"/>
    </source>
</evidence>
<gene>
    <name evidence="2" type="ORF">EJA03_16165</name>
</gene>
<dbReference type="Proteomes" id="UP000269041">
    <property type="component" value="Unassembled WGS sequence"/>
</dbReference>
<evidence type="ECO:0000256" key="1">
    <source>
        <dbReference type="SAM" id="Phobius"/>
    </source>
</evidence>
<feature type="transmembrane region" description="Helical" evidence="1">
    <location>
        <begin position="6"/>
        <end position="28"/>
    </location>
</feature>
<dbReference type="AlphaFoldDB" id="A0A3R9L058"/>
<reference evidence="2 3" key="1">
    <citation type="submission" date="2018-12" db="EMBL/GenBank/DDBJ databases">
        <title>Genomic taxonomy of the Vibrionaceae family.</title>
        <authorList>
            <person name="Gomez-Gil B."/>
            <person name="Enciso-Ibarra K."/>
        </authorList>
    </citation>
    <scope>NUCLEOTIDE SEQUENCE [LARGE SCALE GENOMIC DNA]</scope>
    <source>
        <strain evidence="2 3">CAIM 594</strain>
    </source>
</reference>
<keyword evidence="1" id="KW-0472">Membrane</keyword>
<evidence type="ECO:0000313" key="2">
    <source>
        <dbReference type="EMBL" id="RSD30012.1"/>
    </source>
</evidence>
<proteinExistence type="predicted"/>
<keyword evidence="3" id="KW-1185">Reference proteome</keyword>
<sequence length="131" mass="14080">MISNQAGTSLIEVLIALAIVAVSAMGLVKLHIDIETKAGMAEKRLAALNVAESRLEAFSAYGYWPEDCRSAGECIPLSYGQLQIHCTAESMLLDGTQAQKVKIDVCWQGRHGHVYSVSLNTLFSSQVTAAP</sequence>
<dbReference type="EMBL" id="RSFA01000090">
    <property type="protein sequence ID" value="RSD30012.1"/>
    <property type="molecule type" value="Genomic_DNA"/>
</dbReference>
<comment type="caution">
    <text evidence="2">The sequence shown here is derived from an EMBL/GenBank/DDBJ whole genome shotgun (WGS) entry which is preliminary data.</text>
</comment>
<keyword evidence="1" id="KW-1133">Transmembrane helix</keyword>
<dbReference type="Pfam" id="PF07963">
    <property type="entry name" value="N_methyl"/>
    <property type="match status" value="1"/>
</dbReference>
<dbReference type="RefSeq" id="WP_125322764.1">
    <property type="nucleotide sequence ID" value="NZ_AP024889.1"/>
</dbReference>
<keyword evidence="1" id="KW-0812">Transmembrane</keyword>
<name>A0A3R9L058_9VIBR</name>
<protein>
    <submittedName>
        <fullName evidence="2">Prepilin-type N-terminal cleavage/methylation domain-containing protein</fullName>
    </submittedName>
</protein>
<accession>A0A3R9L058</accession>
<organism evidence="2 3">
    <name type="scientific">Vibrio pectenicida</name>
    <dbReference type="NCBI Taxonomy" id="62763"/>
    <lineage>
        <taxon>Bacteria</taxon>
        <taxon>Pseudomonadati</taxon>
        <taxon>Pseudomonadota</taxon>
        <taxon>Gammaproteobacteria</taxon>
        <taxon>Vibrionales</taxon>
        <taxon>Vibrionaceae</taxon>
        <taxon>Vibrio</taxon>
    </lineage>
</organism>
<dbReference type="NCBIfam" id="TIGR02532">
    <property type="entry name" value="IV_pilin_GFxxxE"/>
    <property type="match status" value="1"/>
</dbReference>
<dbReference type="InterPro" id="IPR012902">
    <property type="entry name" value="N_methyl_site"/>
</dbReference>